<keyword evidence="4 10" id="KW-0808">Transferase</keyword>
<accession>A0A934KC03</accession>
<proteinExistence type="inferred from homology"/>
<keyword evidence="3 10" id="KW-0444">Lipid biosynthesis</keyword>
<dbReference type="Pfam" id="PF02504">
    <property type="entry name" value="FA_synthesis"/>
    <property type="match status" value="1"/>
</dbReference>
<dbReference type="HAMAP" id="MF_00019">
    <property type="entry name" value="PlsX"/>
    <property type="match status" value="1"/>
</dbReference>
<evidence type="ECO:0000256" key="5">
    <source>
        <dbReference type="ARBA" id="ARBA00023098"/>
    </source>
</evidence>
<evidence type="ECO:0000256" key="4">
    <source>
        <dbReference type="ARBA" id="ARBA00022679"/>
    </source>
</evidence>
<dbReference type="GO" id="GO:0008654">
    <property type="term" value="P:phospholipid biosynthetic process"/>
    <property type="evidence" value="ECO:0007669"/>
    <property type="project" value="UniProtKB-KW"/>
</dbReference>
<comment type="subcellular location">
    <subcellularLocation>
        <location evidence="10">Cytoplasm</location>
    </subcellularLocation>
    <text evidence="10">Associated with the membrane possibly through PlsY.</text>
</comment>
<evidence type="ECO:0000256" key="10">
    <source>
        <dbReference type="HAMAP-Rule" id="MF_00019"/>
    </source>
</evidence>
<comment type="pathway">
    <text evidence="10">Lipid metabolism; phospholipid metabolism.</text>
</comment>
<comment type="catalytic activity">
    <reaction evidence="1 10">
        <text>a fatty acyl-[ACP] + phosphate = an acyl phosphate + holo-[ACP]</text>
        <dbReference type="Rhea" id="RHEA:42292"/>
        <dbReference type="Rhea" id="RHEA-COMP:9685"/>
        <dbReference type="Rhea" id="RHEA-COMP:14125"/>
        <dbReference type="ChEBI" id="CHEBI:43474"/>
        <dbReference type="ChEBI" id="CHEBI:59918"/>
        <dbReference type="ChEBI" id="CHEBI:64479"/>
        <dbReference type="ChEBI" id="CHEBI:138651"/>
        <dbReference type="EC" id="2.3.1.274"/>
    </reaction>
</comment>
<dbReference type="AlphaFoldDB" id="A0A934KC03"/>
<dbReference type="PANTHER" id="PTHR30100">
    <property type="entry name" value="FATTY ACID/PHOSPHOLIPID SYNTHESIS PROTEIN PLSX"/>
    <property type="match status" value="1"/>
</dbReference>
<evidence type="ECO:0000256" key="7">
    <source>
        <dbReference type="ARBA" id="ARBA00023264"/>
    </source>
</evidence>
<evidence type="ECO:0000313" key="12">
    <source>
        <dbReference type="Proteomes" id="UP000620075"/>
    </source>
</evidence>
<dbReference type="SUPFAM" id="SSF53659">
    <property type="entry name" value="Isocitrate/Isopropylmalate dehydrogenase-like"/>
    <property type="match status" value="1"/>
</dbReference>
<comment type="caution">
    <text evidence="11">The sequence shown here is derived from an EMBL/GenBank/DDBJ whole genome shotgun (WGS) entry which is preliminary data.</text>
</comment>
<evidence type="ECO:0000256" key="6">
    <source>
        <dbReference type="ARBA" id="ARBA00023209"/>
    </source>
</evidence>
<comment type="subunit">
    <text evidence="9 10">Homodimer. Probably interacts with PlsY.</text>
</comment>
<comment type="function">
    <text evidence="10">Catalyzes the reversible formation of acyl-phosphate (acyl-PO(4)) from acyl-[acyl-carrier-protein] (acyl-ACP). This enzyme utilizes acyl-ACP as fatty acyl donor, but not acyl-CoA.</text>
</comment>
<dbReference type="PANTHER" id="PTHR30100:SF1">
    <property type="entry name" value="PHOSPHATE ACYLTRANSFERASE"/>
    <property type="match status" value="1"/>
</dbReference>
<evidence type="ECO:0000256" key="9">
    <source>
        <dbReference type="ARBA" id="ARBA00046608"/>
    </source>
</evidence>
<sequence length="333" mass="35188">MRIALDGMGGDLAPQEAVLGGAQAARDLGVEVVVVGLPERVRPLLEAHPRLHFVPASQIVEMDEHPAQAVRRKPDSSMSVCARLTKQGQVDGWVSAGNSGGIMAAALFGQGRIRGVERPALGTVLPTAGEPAFLLDVGANVDSRPEYLVQFARMGCVYAREILGRSEPRVGLLSNGEEAGKGDQLVRETQPRLAASGLNFCGNVEPKEVLAGQVDVVVADGFAGSLVIKTAEATAELIFRNLRREIPRSVAGKAGGLLIRDGVRRLRKNLDWREYGGAPLLGIEGVAVVAHGRSDALAIKNAIRVARQAAETDLTGQIRGAIDGIVKGRRASE</sequence>
<dbReference type="InterPro" id="IPR003664">
    <property type="entry name" value="FA_synthesis"/>
</dbReference>
<evidence type="ECO:0000256" key="2">
    <source>
        <dbReference type="ARBA" id="ARBA00022490"/>
    </source>
</evidence>
<comment type="similarity">
    <text evidence="10">Belongs to the PlsX family.</text>
</comment>
<dbReference type="NCBIfam" id="TIGR00182">
    <property type="entry name" value="plsX"/>
    <property type="match status" value="1"/>
</dbReference>
<keyword evidence="2 10" id="KW-0963">Cytoplasm</keyword>
<reference evidence="11 12" key="1">
    <citation type="submission" date="2020-10" db="EMBL/GenBank/DDBJ databases">
        <title>Ca. Dormibacterota MAGs.</title>
        <authorList>
            <person name="Montgomery K."/>
        </authorList>
    </citation>
    <scope>NUCLEOTIDE SEQUENCE [LARGE SCALE GENOMIC DNA]</scope>
    <source>
        <strain evidence="11">SC8811_S16_3</strain>
    </source>
</reference>
<evidence type="ECO:0000256" key="3">
    <source>
        <dbReference type="ARBA" id="ARBA00022516"/>
    </source>
</evidence>
<dbReference type="EC" id="2.3.1.274" evidence="8 10"/>
<dbReference type="RefSeq" id="WP_338177396.1">
    <property type="nucleotide sequence ID" value="NZ_JAEKNQ010000021.1"/>
</dbReference>
<dbReference type="PIRSF" id="PIRSF002465">
    <property type="entry name" value="Phsphlp_syn_PlsX"/>
    <property type="match status" value="1"/>
</dbReference>
<keyword evidence="11" id="KW-0012">Acyltransferase</keyword>
<keyword evidence="5 10" id="KW-0443">Lipid metabolism</keyword>
<dbReference type="Gene3D" id="3.40.718.10">
    <property type="entry name" value="Isopropylmalate Dehydrogenase"/>
    <property type="match status" value="1"/>
</dbReference>
<evidence type="ECO:0000256" key="8">
    <source>
        <dbReference type="ARBA" id="ARBA00024069"/>
    </source>
</evidence>
<dbReference type="InterPro" id="IPR012281">
    <property type="entry name" value="Phospholipid_synth_PlsX-like"/>
</dbReference>
<keyword evidence="7 10" id="KW-1208">Phospholipid metabolism</keyword>
<dbReference type="GO" id="GO:0043811">
    <property type="term" value="F:phosphate:acyl-[acyl carrier protein] acyltransferase activity"/>
    <property type="evidence" value="ECO:0007669"/>
    <property type="project" value="UniProtKB-UniRule"/>
</dbReference>
<gene>
    <name evidence="10 11" type="primary">plsX</name>
    <name evidence="11" type="ORF">JF888_05680</name>
</gene>
<dbReference type="EMBL" id="JAEKNQ010000021">
    <property type="protein sequence ID" value="MBJ7602669.1"/>
    <property type="molecule type" value="Genomic_DNA"/>
</dbReference>
<dbReference type="Proteomes" id="UP000620075">
    <property type="component" value="Unassembled WGS sequence"/>
</dbReference>
<evidence type="ECO:0000313" key="11">
    <source>
        <dbReference type="EMBL" id="MBJ7602669.1"/>
    </source>
</evidence>
<dbReference type="GO" id="GO:0006633">
    <property type="term" value="P:fatty acid biosynthetic process"/>
    <property type="evidence" value="ECO:0007669"/>
    <property type="project" value="UniProtKB-UniRule"/>
</dbReference>
<protein>
    <recommendedName>
        <fullName evidence="8 10">Phosphate acyltransferase</fullName>
        <ecNumber evidence="8 10">2.3.1.274</ecNumber>
    </recommendedName>
    <alternativeName>
        <fullName evidence="10">Acyl-ACP phosphotransacylase</fullName>
    </alternativeName>
    <alternativeName>
        <fullName evidence="10">Acyl-[acyl-carrier-protein]--phosphate acyltransferase</fullName>
    </alternativeName>
    <alternativeName>
        <fullName evidence="10">Phosphate-acyl-ACP acyltransferase</fullName>
    </alternativeName>
</protein>
<organism evidence="11 12">
    <name type="scientific">Candidatus Dormiibacter inghamiae</name>
    <dbReference type="NCBI Taxonomy" id="3127013"/>
    <lineage>
        <taxon>Bacteria</taxon>
        <taxon>Bacillati</taxon>
        <taxon>Candidatus Dormiibacterota</taxon>
        <taxon>Candidatus Dormibacteria</taxon>
        <taxon>Candidatus Dormibacterales</taxon>
        <taxon>Candidatus Dormibacteraceae</taxon>
        <taxon>Candidatus Dormiibacter</taxon>
    </lineage>
</organism>
<name>A0A934KC03_9BACT</name>
<keyword evidence="6 10" id="KW-0594">Phospholipid biosynthesis</keyword>
<dbReference type="GO" id="GO:0005737">
    <property type="term" value="C:cytoplasm"/>
    <property type="evidence" value="ECO:0007669"/>
    <property type="project" value="UniProtKB-SubCell"/>
</dbReference>
<evidence type="ECO:0000256" key="1">
    <source>
        <dbReference type="ARBA" id="ARBA00001232"/>
    </source>
</evidence>